<comment type="caution">
    <text evidence="1">The sequence shown here is derived from an EMBL/GenBank/DDBJ whole genome shotgun (WGS) entry which is preliminary data.</text>
</comment>
<dbReference type="GO" id="GO:0016773">
    <property type="term" value="F:phosphotransferase activity, alcohol group as acceptor"/>
    <property type="evidence" value="ECO:0007669"/>
    <property type="project" value="InterPro"/>
</dbReference>
<dbReference type="GO" id="GO:0009254">
    <property type="term" value="P:peptidoglycan turnover"/>
    <property type="evidence" value="ECO:0007669"/>
    <property type="project" value="InterPro"/>
</dbReference>
<dbReference type="GO" id="GO:0005524">
    <property type="term" value="F:ATP binding"/>
    <property type="evidence" value="ECO:0007669"/>
    <property type="project" value="InterPro"/>
</dbReference>
<sequence length="455" mass="49091">MGTSCDRARNRSQDVTSVFPRIDPHAADRSLREASTAANCRTLPLSEGAAVRSDAAISLERRRWFLGASVGLRASTVDGVVIAARGRGLEATVEIVSEGFVELPKPIAVTLRRHLHGDPLPLSEAAELSRQIAELQTVVVERLLHEVDLDARQVAVGLSGPTAWRKIGDAWAPETVGAPELVAEATGVTVIDAFAERNVAAGGTGGPLDALPLWLLFSPPQWSSAGRPTIAVSFDETIDAYFVPPRRVGVEIPPIFWSPVAPGRLLQDELEQIQPAAAGKSKFDKVLSDWREIDSLFQPPIWRPDLFDLAPFAAAADGRVDDSQGEALLRRFWQDQILHAIRADLPTSAAAQRIVLLGEPLGIDEMAEKIRQKTDLNVETAYDLGWGPRILGPAVAALLAFSFLERFPADVTMLTGSKAARVLGRATPGSPANWQYCLEQLATAPSGKMPLRNAV</sequence>
<evidence type="ECO:0000313" key="1">
    <source>
        <dbReference type="EMBL" id="PQO46663.1"/>
    </source>
</evidence>
<accession>A0A2S8GQF8</accession>
<organism evidence="1 2">
    <name type="scientific">Blastopirellula marina</name>
    <dbReference type="NCBI Taxonomy" id="124"/>
    <lineage>
        <taxon>Bacteria</taxon>
        <taxon>Pseudomonadati</taxon>
        <taxon>Planctomycetota</taxon>
        <taxon>Planctomycetia</taxon>
        <taxon>Pirellulales</taxon>
        <taxon>Pirellulaceae</taxon>
        <taxon>Blastopirellula</taxon>
    </lineage>
</organism>
<name>A0A2S8GQF8_9BACT</name>
<protein>
    <recommendedName>
        <fullName evidence="3">Anhydro-N-acetylmuramic acid kinase</fullName>
    </recommendedName>
</protein>
<dbReference type="PANTHER" id="PTHR30605:SF0">
    <property type="entry name" value="ANHYDRO-N-ACETYLMURAMIC ACID KINASE"/>
    <property type="match status" value="1"/>
</dbReference>
<dbReference type="GO" id="GO:0006040">
    <property type="term" value="P:amino sugar metabolic process"/>
    <property type="evidence" value="ECO:0007669"/>
    <property type="project" value="InterPro"/>
</dbReference>
<dbReference type="AlphaFoldDB" id="A0A2S8GQF8"/>
<dbReference type="InterPro" id="IPR005338">
    <property type="entry name" value="Anhydro_N_Ac-Mur_kinase"/>
</dbReference>
<evidence type="ECO:0000313" key="2">
    <source>
        <dbReference type="Proteomes" id="UP000237819"/>
    </source>
</evidence>
<reference evidence="1 2" key="1">
    <citation type="submission" date="2018-02" db="EMBL/GenBank/DDBJ databases">
        <title>Comparative genomes isolates from brazilian mangrove.</title>
        <authorList>
            <person name="Araujo J.E."/>
            <person name="Taketani R.G."/>
            <person name="Silva M.C.P."/>
            <person name="Loureco M.V."/>
            <person name="Andreote F.D."/>
        </authorList>
    </citation>
    <scope>NUCLEOTIDE SEQUENCE [LARGE SCALE GENOMIC DNA]</scope>
    <source>
        <strain evidence="1 2">Nap-Phe MGV</strain>
    </source>
</reference>
<dbReference type="Proteomes" id="UP000237819">
    <property type="component" value="Unassembled WGS sequence"/>
</dbReference>
<dbReference type="Gene3D" id="3.30.420.40">
    <property type="match status" value="1"/>
</dbReference>
<proteinExistence type="predicted"/>
<dbReference type="EMBL" id="PUHZ01000008">
    <property type="protein sequence ID" value="PQO46663.1"/>
    <property type="molecule type" value="Genomic_DNA"/>
</dbReference>
<dbReference type="PANTHER" id="PTHR30605">
    <property type="entry name" value="ANHYDRO-N-ACETYLMURAMIC ACID KINASE"/>
    <property type="match status" value="1"/>
</dbReference>
<evidence type="ECO:0008006" key="3">
    <source>
        <dbReference type="Google" id="ProtNLM"/>
    </source>
</evidence>
<dbReference type="Pfam" id="PF03702">
    <property type="entry name" value="AnmK"/>
    <property type="match status" value="1"/>
</dbReference>
<gene>
    <name evidence="1" type="ORF">C5Y93_07460</name>
</gene>